<organism evidence="1 2">
    <name type="scientific">Streptomyces spongiae</name>
    <dbReference type="NCBI Taxonomy" id="565072"/>
    <lineage>
        <taxon>Bacteria</taxon>
        <taxon>Bacillati</taxon>
        <taxon>Actinomycetota</taxon>
        <taxon>Actinomycetes</taxon>
        <taxon>Kitasatosporales</taxon>
        <taxon>Streptomycetaceae</taxon>
        <taxon>Streptomyces</taxon>
    </lineage>
</organism>
<gene>
    <name evidence="1" type="ORF">FNH08_08095</name>
</gene>
<evidence type="ECO:0000313" key="2">
    <source>
        <dbReference type="Proteomes" id="UP000400924"/>
    </source>
</evidence>
<dbReference type="Proteomes" id="UP000400924">
    <property type="component" value="Unassembled WGS sequence"/>
</dbReference>
<dbReference type="AlphaFoldDB" id="A0A5N8XCL2"/>
<dbReference type="EMBL" id="VJZC01000034">
    <property type="protein sequence ID" value="MPY57137.1"/>
    <property type="molecule type" value="Genomic_DNA"/>
</dbReference>
<keyword evidence="2" id="KW-1185">Reference proteome</keyword>
<reference evidence="1 2" key="1">
    <citation type="submission" date="2019-07" db="EMBL/GenBank/DDBJ databases">
        <title>New species of Amycolatopsis and Streptomyces.</title>
        <authorList>
            <person name="Duangmal K."/>
            <person name="Teo W.F.A."/>
            <person name="Lipun K."/>
        </authorList>
    </citation>
    <scope>NUCLEOTIDE SEQUENCE [LARGE SCALE GENOMIC DNA]</scope>
    <source>
        <strain evidence="1 2">NBRC 106415</strain>
    </source>
</reference>
<name>A0A5N8XCL2_9ACTN</name>
<accession>A0A5N8XCL2</accession>
<proteinExistence type="predicted"/>
<protein>
    <submittedName>
        <fullName evidence="1">Uncharacterized protein</fullName>
    </submittedName>
</protein>
<evidence type="ECO:0000313" key="1">
    <source>
        <dbReference type="EMBL" id="MPY57137.1"/>
    </source>
</evidence>
<dbReference type="RefSeq" id="WP_152770681.1">
    <property type="nucleotide sequence ID" value="NZ_VJZC01000034.1"/>
</dbReference>
<comment type="caution">
    <text evidence="1">The sequence shown here is derived from an EMBL/GenBank/DDBJ whole genome shotgun (WGS) entry which is preliminary data.</text>
</comment>
<sequence>MHERRFLIRATEEVPAPPVVVASREWQQAYIGAVFVSVGTGSSPDTHNTALVRALLAAGFSGRHTTFYSPQDLRHLPELAELTSDLWLRSGDGRTPAPLDAHALAVAELLAVGATHTVGVPPPVVNAARATASVMNSLFTSHEIPLPATSAAALPPLDASPAPKPAMSANATQAMGTYGHGAHQLLRAGALAVSLECEQLIDLLCEVTEGARWPDGVPAPPTS</sequence>
<dbReference type="OrthoDB" id="9858902at2"/>